<feature type="compositionally biased region" description="Polar residues" evidence="1">
    <location>
        <begin position="125"/>
        <end position="137"/>
    </location>
</feature>
<dbReference type="Pfam" id="PF12720">
    <property type="entry name" value="DUF3807"/>
    <property type="match status" value="1"/>
</dbReference>
<sequence>MESVAISQEELLSFHAAHFSRGPVSHFSEQFLGPVGEYTEGDSFDDDDLGYYGDGVKRTLTDEQIAIFRHSEIETLLRQRRYVGEENEHMTNFKAEDTGSKANRKLQNPRGNDSEEGELADEGLANTSTMPVSQTKQHMSRKEKKIQKAKQMGYFKQNVKPDLRKRTWDKVDTGLGALDYDEDQGTSETALSKPAQRRRICYEE</sequence>
<dbReference type="AlphaFoldDB" id="A0AAD9SYR0"/>
<reference evidence="2" key="1">
    <citation type="submission" date="2023-06" db="EMBL/GenBank/DDBJ databases">
        <title>Draft genome of Marssonina rosae.</title>
        <authorList>
            <person name="Cheng Q."/>
        </authorList>
    </citation>
    <scope>NUCLEOTIDE SEQUENCE</scope>
    <source>
        <strain evidence="2">R4</strain>
    </source>
</reference>
<dbReference type="InterPro" id="IPR024526">
    <property type="entry name" value="DUF3807"/>
</dbReference>
<feature type="region of interest" description="Disordered" evidence="1">
    <location>
        <begin position="181"/>
        <end position="204"/>
    </location>
</feature>
<comment type="caution">
    <text evidence="2">The sequence shown here is derived from an EMBL/GenBank/DDBJ whole genome shotgun (WGS) entry which is preliminary data.</text>
</comment>
<proteinExistence type="predicted"/>
<evidence type="ECO:0000256" key="1">
    <source>
        <dbReference type="SAM" id="MobiDB-lite"/>
    </source>
</evidence>
<gene>
    <name evidence="2" type="ORF">QTJ16_004886</name>
</gene>
<feature type="compositionally biased region" description="Basic and acidic residues" evidence="1">
    <location>
        <begin position="90"/>
        <end position="99"/>
    </location>
</feature>
<dbReference type="PANTHER" id="PTHR40642">
    <property type="entry name" value="YALI0F31295P"/>
    <property type="match status" value="1"/>
</dbReference>
<feature type="compositionally biased region" description="Basic residues" evidence="1">
    <location>
        <begin position="195"/>
        <end position="204"/>
    </location>
</feature>
<keyword evidence="3" id="KW-1185">Reference proteome</keyword>
<dbReference type="PANTHER" id="PTHR40642:SF1">
    <property type="entry name" value="YALI0F31295P"/>
    <property type="match status" value="1"/>
</dbReference>
<dbReference type="EMBL" id="JAUBYV010000007">
    <property type="protein sequence ID" value="KAK2625574.1"/>
    <property type="molecule type" value="Genomic_DNA"/>
</dbReference>
<accession>A0AAD9SYR0</accession>
<feature type="region of interest" description="Disordered" evidence="1">
    <location>
        <begin position="90"/>
        <end position="141"/>
    </location>
</feature>
<organism evidence="2 3">
    <name type="scientific">Diplocarpon rosae</name>
    <dbReference type="NCBI Taxonomy" id="946125"/>
    <lineage>
        <taxon>Eukaryota</taxon>
        <taxon>Fungi</taxon>
        <taxon>Dikarya</taxon>
        <taxon>Ascomycota</taxon>
        <taxon>Pezizomycotina</taxon>
        <taxon>Leotiomycetes</taxon>
        <taxon>Helotiales</taxon>
        <taxon>Drepanopezizaceae</taxon>
        <taxon>Diplocarpon</taxon>
    </lineage>
</organism>
<protein>
    <submittedName>
        <fullName evidence="2">Uncharacterized protein</fullName>
    </submittedName>
</protein>
<evidence type="ECO:0000313" key="2">
    <source>
        <dbReference type="EMBL" id="KAK2625574.1"/>
    </source>
</evidence>
<name>A0AAD9SYR0_9HELO</name>
<evidence type="ECO:0000313" key="3">
    <source>
        <dbReference type="Proteomes" id="UP001285354"/>
    </source>
</evidence>
<dbReference type="Proteomes" id="UP001285354">
    <property type="component" value="Unassembled WGS sequence"/>
</dbReference>